<dbReference type="InterPro" id="IPR050168">
    <property type="entry name" value="AAA_ATPase_domain"/>
</dbReference>
<keyword evidence="2" id="KW-0677">Repeat</keyword>
<dbReference type="Gene3D" id="3.40.50.300">
    <property type="entry name" value="P-loop containing nucleotide triphosphate hydrolases"/>
    <property type="match status" value="2"/>
</dbReference>
<accession>A0A397P921</accession>
<evidence type="ECO:0000313" key="11">
    <source>
        <dbReference type="Proteomes" id="UP000266568"/>
    </source>
</evidence>
<dbReference type="InterPro" id="IPR004201">
    <property type="entry name" value="Cdc48_dom2"/>
</dbReference>
<evidence type="ECO:0000259" key="9">
    <source>
        <dbReference type="SMART" id="SM01073"/>
    </source>
</evidence>
<keyword evidence="4 5" id="KW-0067">ATP-binding</keyword>
<dbReference type="GO" id="GO:0005524">
    <property type="term" value="F:ATP binding"/>
    <property type="evidence" value="ECO:0007669"/>
    <property type="project" value="UniProtKB-KW"/>
</dbReference>
<dbReference type="InterPro" id="IPR003959">
    <property type="entry name" value="ATPase_AAA_core"/>
</dbReference>
<dbReference type="InterPro" id="IPR003593">
    <property type="entry name" value="AAA+_ATPase"/>
</dbReference>
<evidence type="ECO:0000256" key="4">
    <source>
        <dbReference type="ARBA" id="ARBA00022840"/>
    </source>
</evidence>
<organism evidence="10 11">
    <name type="scientific">Hephaestia caeni</name>
    <dbReference type="NCBI Taxonomy" id="645617"/>
    <lineage>
        <taxon>Bacteria</taxon>
        <taxon>Pseudomonadati</taxon>
        <taxon>Pseudomonadota</taxon>
        <taxon>Alphaproteobacteria</taxon>
        <taxon>Sphingomonadales</taxon>
        <taxon>Sphingomonadaceae</taxon>
        <taxon>Hephaestia</taxon>
    </lineage>
</organism>
<dbReference type="FunFam" id="3.40.50.300:FF:000018">
    <property type="entry name" value="Cell division control 48"/>
    <property type="match status" value="1"/>
</dbReference>
<dbReference type="SMART" id="SM00382">
    <property type="entry name" value="AAA"/>
    <property type="match status" value="2"/>
</dbReference>
<dbReference type="FunFam" id="2.40.40.20:FF:000007">
    <property type="entry name" value="AAA family ATPase"/>
    <property type="match status" value="1"/>
</dbReference>
<dbReference type="Gene3D" id="1.10.8.60">
    <property type="match status" value="2"/>
</dbReference>
<proteinExistence type="inferred from homology"/>
<dbReference type="InterPro" id="IPR041569">
    <property type="entry name" value="AAA_lid_3"/>
</dbReference>
<dbReference type="InterPro" id="IPR009010">
    <property type="entry name" value="Asp_de-COase-like_dom_sf"/>
</dbReference>
<dbReference type="Gene3D" id="3.10.330.10">
    <property type="match status" value="1"/>
</dbReference>
<dbReference type="OrthoDB" id="9809379at2"/>
<dbReference type="CDD" id="cd19503">
    <property type="entry name" value="RecA-like_CDC48_NLV2_r1-like"/>
    <property type="match status" value="1"/>
</dbReference>
<name>A0A397P921_9SPHN</name>
<dbReference type="GO" id="GO:0005737">
    <property type="term" value="C:cytoplasm"/>
    <property type="evidence" value="ECO:0007669"/>
    <property type="project" value="UniProtKB-ARBA"/>
</dbReference>
<dbReference type="SUPFAM" id="SSF54585">
    <property type="entry name" value="Cdc48 domain 2-like"/>
    <property type="match status" value="1"/>
</dbReference>
<evidence type="ECO:0000256" key="6">
    <source>
        <dbReference type="SAM" id="MobiDB-lite"/>
    </source>
</evidence>
<feature type="domain" description="CDC48 N-terminal subdomain" evidence="9">
    <location>
        <begin position="10"/>
        <end position="94"/>
    </location>
</feature>
<dbReference type="RefSeq" id="WP_119036199.1">
    <property type="nucleotide sequence ID" value="NZ_QXDC01000003.1"/>
</dbReference>
<dbReference type="Pfam" id="PF02359">
    <property type="entry name" value="CDC48_N"/>
    <property type="match status" value="1"/>
</dbReference>
<comment type="similarity">
    <text evidence="1">Belongs to the AAA ATPase family. CDC48 subfamily.</text>
</comment>
<dbReference type="Pfam" id="PF02933">
    <property type="entry name" value="CDC48_2"/>
    <property type="match status" value="1"/>
</dbReference>
<dbReference type="EMBL" id="QXDC01000003">
    <property type="protein sequence ID" value="RIA44559.1"/>
    <property type="molecule type" value="Genomic_DNA"/>
</dbReference>
<dbReference type="PANTHER" id="PTHR23077">
    <property type="entry name" value="AAA-FAMILY ATPASE"/>
    <property type="match status" value="1"/>
</dbReference>
<dbReference type="Pfam" id="PF17862">
    <property type="entry name" value="AAA_lid_3"/>
    <property type="match status" value="2"/>
</dbReference>
<comment type="caution">
    <text evidence="10">The sequence shown here is derived from an EMBL/GenBank/DDBJ whole genome shotgun (WGS) entry which is preliminary data.</text>
</comment>
<feature type="domain" description="CDC48" evidence="8">
    <location>
        <begin position="110"/>
        <end position="192"/>
    </location>
</feature>
<reference evidence="10 11" key="1">
    <citation type="submission" date="2018-08" db="EMBL/GenBank/DDBJ databases">
        <title>Genomic Encyclopedia of Type Strains, Phase IV (KMG-IV): sequencing the most valuable type-strain genomes for metagenomic binning, comparative biology and taxonomic classification.</title>
        <authorList>
            <person name="Goeker M."/>
        </authorList>
    </citation>
    <scope>NUCLEOTIDE SEQUENCE [LARGE SCALE GENOMIC DNA]</scope>
    <source>
        <strain evidence="10 11">DSM 25527</strain>
    </source>
</reference>
<evidence type="ECO:0000256" key="3">
    <source>
        <dbReference type="ARBA" id="ARBA00022741"/>
    </source>
</evidence>
<dbReference type="SUPFAM" id="SSF52540">
    <property type="entry name" value="P-loop containing nucleoside triphosphate hydrolases"/>
    <property type="match status" value="2"/>
</dbReference>
<dbReference type="NCBIfam" id="TIGR01243">
    <property type="entry name" value="CDC48"/>
    <property type="match status" value="1"/>
</dbReference>
<dbReference type="PANTHER" id="PTHR23077:SF171">
    <property type="entry name" value="NUCLEAR VALOSIN-CONTAINING PROTEIN-LIKE"/>
    <property type="match status" value="1"/>
</dbReference>
<dbReference type="SMART" id="SM01073">
    <property type="entry name" value="CDC48_N"/>
    <property type="match status" value="1"/>
</dbReference>
<evidence type="ECO:0000256" key="5">
    <source>
        <dbReference type="RuleBase" id="RU003651"/>
    </source>
</evidence>
<evidence type="ECO:0000259" key="8">
    <source>
        <dbReference type="SMART" id="SM01072"/>
    </source>
</evidence>
<dbReference type="InterPro" id="IPR003338">
    <property type="entry name" value="CDC4_N-term_subdom"/>
</dbReference>
<keyword evidence="3 5" id="KW-0547">Nucleotide-binding</keyword>
<feature type="region of interest" description="Disordered" evidence="6">
    <location>
        <begin position="1"/>
        <end position="22"/>
    </location>
</feature>
<dbReference type="AlphaFoldDB" id="A0A397P921"/>
<dbReference type="InterPro" id="IPR027417">
    <property type="entry name" value="P-loop_NTPase"/>
</dbReference>
<gene>
    <name evidence="10" type="ORF">DFR49_2804</name>
</gene>
<evidence type="ECO:0000256" key="2">
    <source>
        <dbReference type="ARBA" id="ARBA00022737"/>
    </source>
</evidence>
<dbReference type="Pfam" id="PF00004">
    <property type="entry name" value="AAA"/>
    <property type="match status" value="2"/>
</dbReference>
<keyword evidence="11" id="KW-1185">Reference proteome</keyword>
<dbReference type="InterPro" id="IPR029067">
    <property type="entry name" value="CDC48_domain_2-like_sf"/>
</dbReference>
<dbReference type="PROSITE" id="PS00674">
    <property type="entry name" value="AAA"/>
    <property type="match status" value="2"/>
</dbReference>
<feature type="domain" description="AAA+ ATPase" evidence="7">
    <location>
        <begin position="236"/>
        <end position="372"/>
    </location>
</feature>
<dbReference type="InterPro" id="IPR003960">
    <property type="entry name" value="ATPase_AAA_CS"/>
</dbReference>
<dbReference type="Proteomes" id="UP000266568">
    <property type="component" value="Unassembled WGS sequence"/>
</dbReference>
<evidence type="ECO:0000313" key="10">
    <source>
        <dbReference type="EMBL" id="RIA44559.1"/>
    </source>
</evidence>
<evidence type="ECO:0000259" key="7">
    <source>
        <dbReference type="SMART" id="SM00382"/>
    </source>
</evidence>
<dbReference type="FunFam" id="1.10.8.60:FF:000057">
    <property type="entry name" value="AAA family ATPase, CDC48 subfamily"/>
    <property type="match status" value="1"/>
</dbReference>
<dbReference type="SUPFAM" id="SSF50692">
    <property type="entry name" value="ADC-like"/>
    <property type="match status" value="1"/>
</dbReference>
<feature type="domain" description="AAA+ ATPase" evidence="7">
    <location>
        <begin position="509"/>
        <end position="647"/>
    </location>
</feature>
<dbReference type="Gene3D" id="2.40.40.20">
    <property type="match status" value="1"/>
</dbReference>
<dbReference type="InterPro" id="IPR005938">
    <property type="entry name" value="AAA_ATPase_CDC48"/>
</dbReference>
<sequence length="762" mass="83582">MADSEPPVHKLQVANARPEDSGRGIAHLPRALMAQLALAEGGVIEIVGKRSTPARAVYPYPEDEGLEIIRIDGLQRANAGAGSGEYVEIRKIESKPATRVVFAPAQQNLRLQGSSHALKRVFVGRPLCQGDVVATAGQQRVDNIPPNVAQYLRAPAYALQEIRLSVVQTTPKGVVHIDEHTEIELRSEYEEPQQSRRADVTYDDIGGMSHTIDQLREMVELPLRYPELFQRLGVDPPKGVLLHGPPGTGKTRLARAVANESAAEFFLINGPEIMGSAYGESEQRLRSVFEEAAKAAPSIVFIDEIDSIAPKRDRVQGEAEKRLVAQLLTLMDGLEARANLVVIAATNRPDAIDEALRRPGRFDREIIIGVPDERGRKEILGIHTRGMPLGDKVDLNELARTTYGFVGADLAALTREAAIEAVRRIMPRLNLEEGTIPPEVLDDLSVTREDFMEALKRIQPSAMREVMVQAPEVRWEDIGGLDQAQERLKEGVELPLKDPDAFRRLGIRPAKGFLLYGPPGTGKTLLAKAVAREAEANFIATKSSDLLSKWYGESEQQIARLFARARQVAPCVIFIDELDSLVPARGGGLGEPQVTERVVNTILSEMDGLEELQSVVVIGATNRPNLVDPALLRPGRFDELIYVSVPDQGGRRRILAIQTQRMPLADDVDLDDLAERTDRFTGADLEDLVRRAGLVALRKSLATESVTMADFDAALHESRASVTPEMEQEYEQMAAKLKQEASAIQPIGFIAPGMLNPHGPKG</sequence>
<dbReference type="GO" id="GO:0016887">
    <property type="term" value="F:ATP hydrolysis activity"/>
    <property type="evidence" value="ECO:0007669"/>
    <property type="project" value="InterPro"/>
</dbReference>
<dbReference type="FunFam" id="3.40.50.300:FF:000012">
    <property type="entry name" value="Transitional endoplasmic reticulum ATPase"/>
    <property type="match status" value="1"/>
</dbReference>
<dbReference type="SMART" id="SM01072">
    <property type="entry name" value="CDC48_2"/>
    <property type="match status" value="1"/>
</dbReference>
<evidence type="ECO:0000256" key="1">
    <source>
        <dbReference type="ARBA" id="ARBA00009833"/>
    </source>
</evidence>
<protein>
    <submittedName>
        <fullName evidence="10">Transitional endoplasmic reticulum ATPase</fullName>
    </submittedName>
</protein>